<accession>A0A5Q3QCC7</accession>
<dbReference type="EMBL" id="CP045929">
    <property type="protein sequence ID" value="QGK72122.1"/>
    <property type="molecule type" value="Genomic_DNA"/>
</dbReference>
<keyword evidence="2" id="KW-1185">Reference proteome</keyword>
<organism evidence="1 2">
    <name type="scientific">Allosaccharopolyspora coralli</name>
    <dbReference type="NCBI Taxonomy" id="2665642"/>
    <lineage>
        <taxon>Bacteria</taxon>
        <taxon>Bacillati</taxon>
        <taxon>Actinomycetota</taxon>
        <taxon>Actinomycetes</taxon>
        <taxon>Pseudonocardiales</taxon>
        <taxon>Pseudonocardiaceae</taxon>
        <taxon>Allosaccharopolyspora</taxon>
    </lineage>
</organism>
<evidence type="ECO:0000313" key="2">
    <source>
        <dbReference type="Proteomes" id="UP000371041"/>
    </source>
</evidence>
<proteinExistence type="predicted"/>
<dbReference type="Proteomes" id="UP000371041">
    <property type="component" value="Chromosome"/>
</dbReference>
<gene>
    <name evidence="1" type="ORF">GIY23_07630</name>
</gene>
<dbReference type="AlphaFoldDB" id="A0A5Q3QCC7"/>
<sequence length="141" mass="15446">MIRRRRAADTAGFTIDTPGLTVVADAFDDTEAASSVLDRASQWDPRRHAVLRHHLVLPVESVPSARELLAEEGWTLRACEADPHPVPAGLDPAANRFVAVRVQHLDALSCSQEASRMASLLQRLRGRALGWDALQPHDRGS</sequence>
<name>A0A5Q3QCC7_9PSEU</name>
<reference evidence="2" key="1">
    <citation type="submission" date="2019-11" db="EMBL/GenBank/DDBJ databases">
        <title>The complete genome sequence of Saccharopolyspora sp. E2A.</title>
        <authorList>
            <person name="Zhang G."/>
        </authorList>
    </citation>
    <scope>NUCLEOTIDE SEQUENCE [LARGE SCALE GENOMIC DNA]</scope>
    <source>
        <strain evidence="2">E2A</strain>
    </source>
</reference>
<protein>
    <submittedName>
        <fullName evidence="1">Uncharacterized protein</fullName>
    </submittedName>
</protein>
<dbReference type="KEGG" id="sace:GIY23_07630"/>
<evidence type="ECO:0000313" key="1">
    <source>
        <dbReference type="EMBL" id="QGK72122.1"/>
    </source>
</evidence>